<name>A0A1I3F0I6_9GAMM</name>
<accession>A0A1I3F0I6</accession>
<feature type="domain" description="SCP" evidence="2">
    <location>
        <begin position="57"/>
        <end position="183"/>
    </location>
</feature>
<organism evidence="3 4">
    <name type="scientific">Modicisalibacter xianhensis</name>
    <dbReference type="NCBI Taxonomy" id="442341"/>
    <lineage>
        <taxon>Bacteria</taxon>
        <taxon>Pseudomonadati</taxon>
        <taxon>Pseudomonadota</taxon>
        <taxon>Gammaproteobacteria</taxon>
        <taxon>Oceanospirillales</taxon>
        <taxon>Halomonadaceae</taxon>
        <taxon>Modicisalibacter</taxon>
    </lineage>
</organism>
<evidence type="ECO:0000259" key="2">
    <source>
        <dbReference type="Pfam" id="PF00188"/>
    </source>
</evidence>
<dbReference type="EMBL" id="FOPY01000015">
    <property type="protein sequence ID" value="SFI04734.1"/>
    <property type="molecule type" value="Genomic_DNA"/>
</dbReference>
<keyword evidence="4" id="KW-1185">Reference proteome</keyword>
<evidence type="ECO:0000256" key="1">
    <source>
        <dbReference type="SAM" id="SignalP"/>
    </source>
</evidence>
<dbReference type="SUPFAM" id="SSF55797">
    <property type="entry name" value="PR-1-like"/>
    <property type="match status" value="1"/>
</dbReference>
<dbReference type="STRING" id="442341.SAMN04487959_115104"/>
<dbReference type="Pfam" id="PF00188">
    <property type="entry name" value="CAP"/>
    <property type="match status" value="1"/>
</dbReference>
<feature type="chain" id="PRO_5011509947" evidence="1">
    <location>
        <begin position="33"/>
        <end position="188"/>
    </location>
</feature>
<dbReference type="PANTHER" id="PTHR31157:SF1">
    <property type="entry name" value="SCP DOMAIN-CONTAINING PROTEIN"/>
    <property type="match status" value="1"/>
</dbReference>
<evidence type="ECO:0000313" key="3">
    <source>
        <dbReference type="EMBL" id="SFI04734.1"/>
    </source>
</evidence>
<dbReference type="CDD" id="cd05379">
    <property type="entry name" value="CAP_bacterial"/>
    <property type="match status" value="1"/>
</dbReference>
<dbReference type="AlphaFoldDB" id="A0A1I3F0I6"/>
<protein>
    <submittedName>
        <fullName evidence="3">Cysteine-rich secretory protein family protein</fullName>
    </submittedName>
</protein>
<gene>
    <name evidence="3" type="ORF">SAMN04487959_115104</name>
</gene>
<keyword evidence="1" id="KW-0732">Signal</keyword>
<feature type="signal peptide" evidence="1">
    <location>
        <begin position="1"/>
        <end position="32"/>
    </location>
</feature>
<proteinExistence type="predicted"/>
<dbReference type="PANTHER" id="PTHR31157">
    <property type="entry name" value="SCP DOMAIN-CONTAINING PROTEIN"/>
    <property type="match status" value="1"/>
</dbReference>
<reference evidence="3 4" key="1">
    <citation type="submission" date="2016-10" db="EMBL/GenBank/DDBJ databases">
        <authorList>
            <person name="de Groot N.N."/>
        </authorList>
    </citation>
    <scope>NUCLEOTIDE SEQUENCE [LARGE SCALE GENOMIC DNA]</scope>
    <source>
        <strain evidence="3 4">CGMCC 1.6848</strain>
    </source>
</reference>
<dbReference type="InterPro" id="IPR035940">
    <property type="entry name" value="CAP_sf"/>
</dbReference>
<dbReference type="Gene3D" id="3.40.33.10">
    <property type="entry name" value="CAP"/>
    <property type="match status" value="1"/>
</dbReference>
<evidence type="ECO:0000313" key="4">
    <source>
        <dbReference type="Proteomes" id="UP000199040"/>
    </source>
</evidence>
<dbReference type="InterPro" id="IPR014044">
    <property type="entry name" value="CAP_dom"/>
</dbReference>
<sequence>MKNSGGDVVRTRSAPWALAGLLGLLSFSGAWASEDTAGDDASERGACELTERKREMLSRINEARGQSRQCGDERFAAVEPLTWNCTLEAAAEAHSLDMAKNDYFSHTGPDGVGIQQRVSDRGYVWRAVGENIAAGQASIAAVVEGWLDSPGHCSNIMNSAFTEMGMARADDPGSMYSPYWTQVLAQPR</sequence>
<dbReference type="Proteomes" id="UP000199040">
    <property type="component" value="Unassembled WGS sequence"/>
</dbReference>